<proteinExistence type="inferred from homology"/>
<comment type="function">
    <text evidence="5">Catalyzes the dephosphorylation of 2-phosphoglycolate.</text>
</comment>
<keyword evidence="1 5" id="KW-0479">Metal-binding</keyword>
<evidence type="ECO:0000313" key="7">
    <source>
        <dbReference type="EMBL" id="UXD22787.1"/>
    </source>
</evidence>
<dbReference type="PRINTS" id="PR00119">
    <property type="entry name" value="CATATPASE"/>
</dbReference>
<dbReference type="NCBIfam" id="TIGR01484">
    <property type="entry name" value="HAD-SF-IIB"/>
    <property type="match status" value="1"/>
</dbReference>
<name>A0A977PL87_9CREN</name>
<dbReference type="InterPro" id="IPR006379">
    <property type="entry name" value="HAD-SF_hydro_IIB"/>
</dbReference>
<evidence type="ECO:0000256" key="1">
    <source>
        <dbReference type="ARBA" id="ARBA00022723"/>
    </source>
</evidence>
<evidence type="ECO:0000256" key="6">
    <source>
        <dbReference type="NCBIfam" id="TIGR01487"/>
    </source>
</evidence>
<organism evidence="7 8">
    <name type="scientific">Ignicoccus pacificus DSM 13166</name>
    <dbReference type="NCBI Taxonomy" id="940294"/>
    <lineage>
        <taxon>Archaea</taxon>
        <taxon>Thermoproteota</taxon>
        <taxon>Thermoprotei</taxon>
        <taxon>Desulfurococcales</taxon>
        <taxon>Desulfurococcaceae</taxon>
        <taxon>Ignicoccus</taxon>
    </lineage>
</organism>
<dbReference type="EMBL" id="CP006868">
    <property type="protein sequence ID" value="UXD22787.1"/>
    <property type="molecule type" value="Genomic_DNA"/>
</dbReference>
<comment type="cofactor">
    <cofactor evidence="5">
        <name>Mg(2+)</name>
        <dbReference type="ChEBI" id="CHEBI:18420"/>
    </cofactor>
</comment>
<dbReference type="CDD" id="cd01427">
    <property type="entry name" value="HAD_like"/>
    <property type="match status" value="1"/>
</dbReference>
<keyword evidence="3 5" id="KW-0460">Magnesium</keyword>
<feature type="active site" description="Nucleophile" evidence="5">
    <location>
        <position position="10"/>
    </location>
</feature>
<dbReference type="GO" id="GO:0008967">
    <property type="term" value="F:phosphoglycolate phosphatase activity"/>
    <property type="evidence" value="ECO:0007669"/>
    <property type="project" value="UniProtKB-UniRule"/>
</dbReference>
<dbReference type="Gene3D" id="3.40.50.1000">
    <property type="entry name" value="HAD superfamily/HAD-like"/>
    <property type="match status" value="1"/>
</dbReference>
<dbReference type="InterPro" id="IPR023214">
    <property type="entry name" value="HAD_sf"/>
</dbReference>
<comment type="catalytic activity">
    <reaction evidence="5">
        <text>2-phosphoglycolate + H2O = glycolate + phosphate</text>
        <dbReference type="Rhea" id="RHEA:14369"/>
        <dbReference type="ChEBI" id="CHEBI:15377"/>
        <dbReference type="ChEBI" id="CHEBI:29805"/>
        <dbReference type="ChEBI" id="CHEBI:43474"/>
        <dbReference type="ChEBI" id="CHEBI:58033"/>
        <dbReference type="EC" id="3.1.3.18"/>
    </reaction>
</comment>
<evidence type="ECO:0000256" key="2">
    <source>
        <dbReference type="ARBA" id="ARBA00022801"/>
    </source>
</evidence>
<dbReference type="GO" id="GO:0005829">
    <property type="term" value="C:cytosol"/>
    <property type="evidence" value="ECO:0007669"/>
    <property type="project" value="TreeGrafter"/>
</dbReference>
<evidence type="ECO:0000313" key="8">
    <source>
        <dbReference type="Proteomes" id="UP001063698"/>
    </source>
</evidence>
<comment type="similarity">
    <text evidence="5">Belongs to the archaeal SPP-like hydrolase family.</text>
</comment>
<dbReference type="NCBIfam" id="TIGR01482">
    <property type="entry name" value="SPP-subfamily"/>
    <property type="match status" value="1"/>
</dbReference>
<dbReference type="SUPFAM" id="SSF56784">
    <property type="entry name" value="HAD-like"/>
    <property type="match status" value="1"/>
</dbReference>
<dbReference type="NCBIfam" id="TIGR01487">
    <property type="entry name" value="Pglycolate_arch"/>
    <property type="match status" value="1"/>
</dbReference>
<feature type="binding site" evidence="5">
    <location>
        <position position="10"/>
    </location>
    <ligand>
        <name>Mg(2+)</name>
        <dbReference type="ChEBI" id="CHEBI:18420"/>
    </ligand>
</feature>
<evidence type="ECO:0000256" key="3">
    <source>
        <dbReference type="ARBA" id="ARBA00022842"/>
    </source>
</evidence>
<feature type="binding site" evidence="5">
    <location>
        <position position="192"/>
    </location>
    <ligand>
        <name>Mg(2+)</name>
        <dbReference type="ChEBI" id="CHEBI:18420"/>
    </ligand>
</feature>
<keyword evidence="8" id="KW-1185">Reference proteome</keyword>
<protein>
    <recommendedName>
        <fullName evidence="5 6">Phosphoglycolate phosphatase</fullName>
        <shortName evidence="5">PGP</shortName>
        <shortName evidence="5">PGPase</shortName>
        <ecNumber evidence="5 6">3.1.3.18</ecNumber>
    </recommendedName>
</protein>
<dbReference type="InterPro" id="IPR036412">
    <property type="entry name" value="HAD-like_sf"/>
</dbReference>
<evidence type="ECO:0000256" key="5">
    <source>
        <dbReference type="HAMAP-Rule" id="MF_01419"/>
    </source>
</evidence>
<dbReference type="Pfam" id="PF08282">
    <property type="entry name" value="Hydrolase_3"/>
    <property type="match status" value="2"/>
</dbReference>
<dbReference type="EC" id="3.1.3.18" evidence="5 6"/>
<keyword evidence="4 5" id="KW-0119">Carbohydrate metabolism</keyword>
<accession>A0A977PL87</accession>
<dbReference type="PANTHER" id="PTHR10000:SF8">
    <property type="entry name" value="HAD SUPERFAMILY HYDROLASE-LIKE, TYPE 3"/>
    <property type="match status" value="1"/>
</dbReference>
<dbReference type="PANTHER" id="PTHR10000">
    <property type="entry name" value="PHOSPHOSERINE PHOSPHATASE"/>
    <property type="match status" value="1"/>
</dbReference>
<sequence length="249" mass="26763">MSQVKAVAADVDGTLTQGISFLLDVDAIKALRALEKNGIKVILVSGNSRPIVLALKRYLGTSAPVVFENGCGIGDFKWEELVVDEGLCSLAKEAANVLLRIWSVKGWTPSWQNPWRRCDFALNSPTGETTEEDTKKAQEILEEFGYLKKGIAVMVSRHAVHVMPSTCGKGAGVERVVQKLGLEMREVAAVGDAENDLDMVVKAGVGVAVGDAQDVLKAKADIVAPEPAGKGFAWFARELLRAKGVEPDF</sequence>
<dbReference type="Proteomes" id="UP001063698">
    <property type="component" value="Chromosome"/>
</dbReference>
<dbReference type="Gene3D" id="3.90.1070.10">
    <property type="match status" value="1"/>
</dbReference>
<gene>
    <name evidence="7" type="ORF">IPA_08235</name>
</gene>
<feature type="binding site" evidence="5">
    <location>
        <position position="196"/>
    </location>
    <ligand>
        <name>Mg(2+)</name>
        <dbReference type="ChEBI" id="CHEBI:18420"/>
    </ligand>
</feature>
<reference evidence="7" key="1">
    <citation type="submission" date="2013-11" db="EMBL/GenBank/DDBJ databases">
        <title>Comparative genomics of Ignicoccus.</title>
        <authorList>
            <person name="Podar M."/>
        </authorList>
    </citation>
    <scope>NUCLEOTIDE SEQUENCE</scope>
    <source>
        <strain evidence="7">DSM 13166</strain>
    </source>
</reference>
<feature type="binding site" evidence="5">
    <location>
        <position position="12"/>
    </location>
    <ligand>
        <name>Mg(2+)</name>
        <dbReference type="ChEBI" id="CHEBI:18420"/>
    </ligand>
</feature>
<keyword evidence="2 5" id="KW-0378">Hydrolase</keyword>
<dbReference type="AlphaFoldDB" id="A0A977PL87"/>
<evidence type="ECO:0000256" key="4">
    <source>
        <dbReference type="ARBA" id="ARBA00023277"/>
    </source>
</evidence>
<feature type="binding site" evidence="5">
    <location>
        <position position="169"/>
    </location>
    <ligand>
        <name>substrate</name>
    </ligand>
</feature>
<dbReference type="KEGG" id="ipc:IPA_08235"/>
<dbReference type="InterPro" id="IPR006382">
    <property type="entry name" value="PGPase"/>
</dbReference>
<dbReference type="GO" id="GO:0000287">
    <property type="term" value="F:magnesium ion binding"/>
    <property type="evidence" value="ECO:0007669"/>
    <property type="project" value="InterPro"/>
</dbReference>
<dbReference type="HAMAP" id="MF_01419">
    <property type="entry name" value="GPH_hydrolase_arch"/>
    <property type="match status" value="1"/>
</dbReference>